<organism evidence="1 2">
    <name type="scientific">Wuchereria bancrofti</name>
    <dbReference type="NCBI Taxonomy" id="6293"/>
    <lineage>
        <taxon>Eukaryota</taxon>
        <taxon>Metazoa</taxon>
        <taxon>Ecdysozoa</taxon>
        <taxon>Nematoda</taxon>
        <taxon>Chromadorea</taxon>
        <taxon>Rhabditida</taxon>
        <taxon>Spirurina</taxon>
        <taxon>Spiruromorpha</taxon>
        <taxon>Filarioidea</taxon>
        <taxon>Onchocercidae</taxon>
        <taxon>Wuchereria</taxon>
    </lineage>
</organism>
<dbReference type="AlphaFoldDB" id="J9EM59"/>
<protein>
    <submittedName>
        <fullName evidence="1">Uncharacterized protein</fullName>
    </submittedName>
</protein>
<evidence type="ECO:0000313" key="2">
    <source>
        <dbReference type="Proteomes" id="UP000004810"/>
    </source>
</evidence>
<proteinExistence type="predicted"/>
<accession>J9EM59</accession>
<reference evidence="2" key="1">
    <citation type="submission" date="2012-08" db="EMBL/GenBank/DDBJ databases">
        <title>The Genome Sequence of Wuchereria bancrofti.</title>
        <authorList>
            <person name="Nutman T.B."/>
            <person name="Fink D.L."/>
            <person name="Russ C."/>
            <person name="Young S."/>
            <person name="Zeng Q."/>
            <person name="Koehrsen M."/>
            <person name="Alvarado L."/>
            <person name="Berlin A."/>
            <person name="Chapman S.B."/>
            <person name="Chen Z."/>
            <person name="Freedman E."/>
            <person name="Gellesch M."/>
            <person name="Goldberg J."/>
            <person name="Griggs A."/>
            <person name="Gujja S."/>
            <person name="Heilman E.R."/>
            <person name="Heiman D."/>
            <person name="Hepburn T."/>
            <person name="Howarth C."/>
            <person name="Jen D."/>
            <person name="Larson L."/>
            <person name="Lewis B."/>
            <person name="Mehta T."/>
            <person name="Park D."/>
            <person name="Pearson M."/>
            <person name="Roberts A."/>
            <person name="Saif S."/>
            <person name="Shea T."/>
            <person name="Shenoy N."/>
            <person name="Sisk P."/>
            <person name="Stolte C."/>
            <person name="Sykes S."/>
            <person name="Walk T."/>
            <person name="White J."/>
            <person name="Yandava C."/>
            <person name="Haas B."/>
            <person name="Henn M.R."/>
            <person name="Nusbaum C."/>
            <person name="Birren B."/>
        </authorList>
    </citation>
    <scope>NUCLEOTIDE SEQUENCE [LARGE SCALE GENOMIC DNA]</scope>
    <source>
        <strain evidence="2">NA</strain>
    </source>
</reference>
<comment type="caution">
    <text evidence="1">The sequence shown here is derived from an EMBL/GenBank/DDBJ whole genome shotgun (WGS) entry which is preliminary data.</text>
</comment>
<dbReference type="EMBL" id="ADBV01006975">
    <property type="protein sequence ID" value="EJW78102.1"/>
    <property type="molecule type" value="Genomic_DNA"/>
</dbReference>
<gene>
    <name evidence="1" type="ORF">WUBG_10988</name>
</gene>
<evidence type="ECO:0000313" key="1">
    <source>
        <dbReference type="EMBL" id="EJW78102.1"/>
    </source>
</evidence>
<sequence length="82" mass="9053">MTHVNEGAEREGSATTFCPLLAMTAAWEAEISVRLESVSKLAATNGSRVSILGDNRVERMDLLAEKAYLSTSRRHSFYVIHV</sequence>
<dbReference type="Proteomes" id="UP000004810">
    <property type="component" value="Unassembled WGS sequence"/>
</dbReference>
<name>J9EM59_WUCBA</name>